<name>K5DJY0_RHOBT</name>
<protein>
    <submittedName>
        <fullName evidence="1">Uncharacterized protein</fullName>
    </submittedName>
</protein>
<accession>K5DJY0</accession>
<evidence type="ECO:0000313" key="2">
    <source>
        <dbReference type="Proteomes" id="UP000007993"/>
    </source>
</evidence>
<proteinExistence type="predicted"/>
<evidence type="ECO:0000313" key="1">
    <source>
        <dbReference type="EMBL" id="EKK02723.1"/>
    </source>
</evidence>
<dbReference type="AlphaFoldDB" id="K5DJY0"/>
<gene>
    <name evidence="1" type="ORF">RBSH_01950</name>
</gene>
<dbReference type="PATRIC" id="fig|993517.3.peg.2111"/>
<sequence length="41" mass="4874">MRLNQQPANRLEPTGVDREAFAWPLGIKTEICRRWEMEQDS</sequence>
<comment type="caution">
    <text evidence="1">The sequence shown here is derived from an EMBL/GenBank/DDBJ whole genome shotgun (WGS) entry which is preliminary data.</text>
</comment>
<organism evidence="1 2">
    <name type="scientific">Rhodopirellula baltica SH28</name>
    <dbReference type="NCBI Taxonomy" id="993517"/>
    <lineage>
        <taxon>Bacteria</taxon>
        <taxon>Pseudomonadati</taxon>
        <taxon>Planctomycetota</taxon>
        <taxon>Planctomycetia</taxon>
        <taxon>Pirellulales</taxon>
        <taxon>Pirellulaceae</taxon>
        <taxon>Rhodopirellula</taxon>
    </lineage>
</organism>
<dbReference type="EMBL" id="AMCW01000046">
    <property type="protein sequence ID" value="EKK02723.1"/>
    <property type="molecule type" value="Genomic_DNA"/>
</dbReference>
<reference evidence="1 2" key="1">
    <citation type="journal article" date="2013" name="Mar. Genomics">
        <title>Expression of sulfatases in Rhodopirellula baltica and the diversity of sulfatases in the genus Rhodopirellula.</title>
        <authorList>
            <person name="Wegner C.E."/>
            <person name="Richter-Heitmann T."/>
            <person name="Klindworth A."/>
            <person name="Klockow C."/>
            <person name="Richter M."/>
            <person name="Achstetter T."/>
            <person name="Glockner F.O."/>
            <person name="Harder J."/>
        </authorList>
    </citation>
    <scope>NUCLEOTIDE SEQUENCE [LARGE SCALE GENOMIC DNA]</scope>
    <source>
        <strain evidence="1 2">SH28</strain>
    </source>
</reference>
<dbReference type="Proteomes" id="UP000007993">
    <property type="component" value="Unassembled WGS sequence"/>
</dbReference>